<evidence type="ECO:0000259" key="1">
    <source>
        <dbReference type="PROSITE" id="PS50943"/>
    </source>
</evidence>
<dbReference type="RefSeq" id="WP_075896823.1">
    <property type="nucleotide sequence ID" value="NZ_MKZS01000001.1"/>
</dbReference>
<dbReference type="AlphaFoldDB" id="A0A1U7MXG5"/>
<dbReference type="Pfam" id="PF01381">
    <property type="entry name" value="HTH_3"/>
    <property type="match status" value="1"/>
</dbReference>
<dbReference type="EMBL" id="MKZS01000001">
    <property type="protein sequence ID" value="OLT58390.1"/>
    <property type="molecule type" value="Genomic_DNA"/>
</dbReference>
<name>A0A1U7MXG5_9CYAN</name>
<dbReference type="SUPFAM" id="SSF47413">
    <property type="entry name" value="lambda repressor-like DNA-binding domains"/>
    <property type="match status" value="1"/>
</dbReference>
<evidence type="ECO:0000313" key="2">
    <source>
        <dbReference type="EMBL" id="OLT58390.1"/>
    </source>
</evidence>
<dbReference type="InterPro" id="IPR001387">
    <property type="entry name" value="Cro/C1-type_HTH"/>
</dbReference>
<sequence>MSAKTIKWDDIRSQVLANPEVKAEYEALEFEFNIASQVIALRAATGLTQREFAQRLGMKQSQLARIESGKQVPKLQTLAKLAASAGYAIELKFTPLVKP</sequence>
<dbReference type="InterPro" id="IPR010982">
    <property type="entry name" value="Lambda_DNA-bd_dom_sf"/>
</dbReference>
<dbReference type="Gene3D" id="1.10.260.40">
    <property type="entry name" value="lambda repressor-like DNA-binding domains"/>
    <property type="match status" value="1"/>
</dbReference>
<protein>
    <submittedName>
        <fullName evidence="2">Transcriptional regulator</fullName>
    </submittedName>
</protein>
<gene>
    <name evidence="2" type="ORF">BJP37_04315</name>
</gene>
<keyword evidence="3" id="KW-1185">Reference proteome</keyword>
<feature type="domain" description="HTH cro/C1-type" evidence="1">
    <location>
        <begin position="38"/>
        <end position="82"/>
    </location>
</feature>
<dbReference type="PROSITE" id="PS50943">
    <property type="entry name" value="HTH_CROC1"/>
    <property type="match status" value="1"/>
</dbReference>
<dbReference type="CDD" id="cd00093">
    <property type="entry name" value="HTH_XRE"/>
    <property type="match status" value="1"/>
</dbReference>
<reference evidence="2 3" key="1">
    <citation type="submission" date="2016-10" db="EMBL/GenBank/DDBJ databases">
        <title>Comparative genomics uncovers the prolific and rare metabolic potential of the cyanobacterial genus Moorea.</title>
        <authorList>
            <person name="Leao T."/>
            <person name="Castelao G."/>
            <person name="Korobeynikov A."/>
            <person name="Monroe E.A."/>
            <person name="Podell S."/>
            <person name="Glukhov E."/>
            <person name="Allen E."/>
            <person name="Gerwick W.H."/>
            <person name="Gerwick L."/>
        </authorList>
    </citation>
    <scope>NUCLEOTIDE SEQUENCE [LARGE SCALE GENOMIC DNA]</scope>
    <source>
        <strain evidence="2 3">PNG5-198</strain>
    </source>
</reference>
<accession>A0A1U7MXG5</accession>
<dbReference type="GO" id="GO:0003677">
    <property type="term" value="F:DNA binding"/>
    <property type="evidence" value="ECO:0007669"/>
    <property type="project" value="InterPro"/>
</dbReference>
<evidence type="ECO:0000313" key="3">
    <source>
        <dbReference type="Proteomes" id="UP000186657"/>
    </source>
</evidence>
<comment type="caution">
    <text evidence="2">The sequence shown here is derived from an EMBL/GenBank/DDBJ whole genome shotgun (WGS) entry which is preliminary data.</text>
</comment>
<organism evidence="2 3">
    <name type="scientific">Moorena bouillonii PNG</name>
    <dbReference type="NCBI Taxonomy" id="568701"/>
    <lineage>
        <taxon>Bacteria</taxon>
        <taxon>Bacillati</taxon>
        <taxon>Cyanobacteriota</taxon>
        <taxon>Cyanophyceae</taxon>
        <taxon>Coleofasciculales</taxon>
        <taxon>Coleofasciculaceae</taxon>
        <taxon>Moorena</taxon>
    </lineage>
</organism>
<dbReference type="Proteomes" id="UP000186657">
    <property type="component" value="Unassembled WGS sequence"/>
</dbReference>
<proteinExistence type="predicted"/>
<dbReference type="SMART" id="SM00530">
    <property type="entry name" value="HTH_XRE"/>
    <property type="match status" value="1"/>
</dbReference>